<dbReference type="FunFam" id="1.10.10.10:FF:000001">
    <property type="entry name" value="LysR family transcriptional regulator"/>
    <property type="match status" value="1"/>
</dbReference>
<evidence type="ECO:0000256" key="3">
    <source>
        <dbReference type="ARBA" id="ARBA00023125"/>
    </source>
</evidence>
<keyword evidence="4" id="KW-0804">Transcription</keyword>
<dbReference type="Pfam" id="PF03466">
    <property type="entry name" value="LysR_substrate"/>
    <property type="match status" value="1"/>
</dbReference>
<dbReference type="SUPFAM" id="SSF46785">
    <property type="entry name" value="Winged helix' DNA-binding domain"/>
    <property type="match status" value="1"/>
</dbReference>
<feature type="domain" description="HTH lysR-type" evidence="5">
    <location>
        <begin position="3"/>
        <end position="60"/>
    </location>
</feature>
<name>A0A3N5YD17_9ALTE</name>
<proteinExistence type="inferred from homology"/>
<dbReference type="GO" id="GO:0003700">
    <property type="term" value="F:DNA-binding transcription factor activity"/>
    <property type="evidence" value="ECO:0007669"/>
    <property type="project" value="InterPro"/>
</dbReference>
<dbReference type="Pfam" id="PF00126">
    <property type="entry name" value="HTH_1"/>
    <property type="match status" value="1"/>
</dbReference>
<keyword evidence="7" id="KW-1185">Reference proteome</keyword>
<dbReference type="Gene3D" id="1.10.10.10">
    <property type="entry name" value="Winged helix-like DNA-binding domain superfamily/Winged helix DNA-binding domain"/>
    <property type="match status" value="1"/>
</dbReference>
<dbReference type="GO" id="GO:0005829">
    <property type="term" value="C:cytosol"/>
    <property type="evidence" value="ECO:0007669"/>
    <property type="project" value="TreeGrafter"/>
</dbReference>
<dbReference type="InterPro" id="IPR050950">
    <property type="entry name" value="HTH-type_LysR_regulators"/>
</dbReference>
<dbReference type="GO" id="GO:0003677">
    <property type="term" value="F:DNA binding"/>
    <property type="evidence" value="ECO:0007669"/>
    <property type="project" value="UniProtKB-KW"/>
</dbReference>
<dbReference type="InterPro" id="IPR036388">
    <property type="entry name" value="WH-like_DNA-bd_sf"/>
</dbReference>
<dbReference type="Gene3D" id="3.40.190.290">
    <property type="match status" value="1"/>
</dbReference>
<comment type="caution">
    <text evidence="6">The sequence shown here is derived from an EMBL/GenBank/DDBJ whole genome shotgun (WGS) entry which is preliminary data.</text>
</comment>
<dbReference type="RefSeq" id="WP_124027216.1">
    <property type="nucleotide sequence ID" value="NZ_JBHRSN010000015.1"/>
</dbReference>
<dbReference type="PRINTS" id="PR00039">
    <property type="entry name" value="HTHLYSR"/>
</dbReference>
<sequence>MSVSYKQIVAFIQVAKSATFAEAADHLHITQPALSVTIKKLEQALGGALFVRTTRTVELTPEGKHFFDDAKALLSHWDTAVLDIKNRFALRRGTLSVASMPAFAESYLPELLRRFNSIYQNVFLRIRDEVMEEVIDSVLAGKSELGFVFEPERKEGLIFTPLFENRFVVVMSTNHRLAQIGELDWQNVRDEAHVIMHKETSVRTWIDEALPAGLQLNIVAETSQLGTVGQLVAKSFGIAIVPELCRYQMEQKGLVCKPFNEPKLHRAVGIIHSSRKPLSMPARFLLEDSKNRLS</sequence>
<dbReference type="InterPro" id="IPR000847">
    <property type="entry name" value="LysR_HTH_N"/>
</dbReference>
<dbReference type="CDD" id="cd08440">
    <property type="entry name" value="PBP2_LTTR_like_4"/>
    <property type="match status" value="1"/>
</dbReference>
<evidence type="ECO:0000259" key="5">
    <source>
        <dbReference type="PROSITE" id="PS50931"/>
    </source>
</evidence>
<protein>
    <submittedName>
        <fullName evidence="6">LysR family transcriptional regulator</fullName>
    </submittedName>
</protein>
<evidence type="ECO:0000256" key="4">
    <source>
        <dbReference type="ARBA" id="ARBA00023163"/>
    </source>
</evidence>
<dbReference type="PANTHER" id="PTHR30419">
    <property type="entry name" value="HTH-TYPE TRANSCRIPTIONAL REGULATOR YBHD"/>
    <property type="match status" value="1"/>
</dbReference>
<dbReference type="EMBL" id="RPOK01000002">
    <property type="protein sequence ID" value="RPJ67315.1"/>
    <property type="molecule type" value="Genomic_DNA"/>
</dbReference>
<evidence type="ECO:0000256" key="2">
    <source>
        <dbReference type="ARBA" id="ARBA00023015"/>
    </source>
</evidence>
<comment type="similarity">
    <text evidence="1">Belongs to the LysR transcriptional regulatory family.</text>
</comment>
<gene>
    <name evidence="6" type="ORF">DRW07_07220</name>
</gene>
<reference evidence="6 7" key="1">
    <citation type="submission" date="2018-11" db="EMBL/GenBank/DDBJ databases">
        <authorList>
            <person name="Ye M.-Q."/>
            <person name="Du Z.-J."/>
        </authorList>
    </citation>
    <scope>NUCLEOTIDE SEQUENCE [LARGE SCALE GENOMIC DNA]</scope>
    <source>
        <strain evidence="6 7">U0105</strain>
    </source>
</reference>
<keyword evidence="3" id="KW-0238">DNA-binding</keyword>
<evidence type="ECO:0000313" key="6">
    <source>
        <dbReference type="EMBL" id="RPJ67315.1"/>
    </source>
</evidence>
<dbReference type="SUPFAM" id="SSF53850">
    <property type="entry name" value="Periplasmic binding protein-like II"/>
    <property type="match status" value="1"/>
</dbReference>
<dbReference type="PROSITE" id="PS50931">
    <property type="entry name" value="HTH_LYSR"/>
    <property type="match status" value="1"/>
</dbReference>
<evidence type="ECO:0000256" key="1">
    <source>
        <dbReference type="ARBA" id="ARBA00009437"/>
    </source>
</evidence>
<organism evidence="6 7">
    <name type="scientific">Alteromonas sediminis</name>
    <dbReference type="NCBI Taxonomy" id="2259342"/>
    <lineage>
        <taxon>Bacteria</taxon>
        <taxon>Pseudomonadati</taxon>
        <taxon>Pseudomonadota</taxon>
        <taxon>Gammaproteobacteria</taxon>
        <taxon>Alteromonadales</taxon>
        <taxon>Alteromonadaceae</taxon>
        <taxon>Alteromonas/Salinimonas group</taxon>
        <taxon>Alteromonas</taxon>
    </lineage>
</organism>
<dbReference type="PANTHER" id="PTHR30419:SF30">
    <property type="entry name" value="LYSR FAMILY TRANSCRIPTIONAL REGULATOR"/>
    <property type="match status" value="1"/>
</dbReference>
<dbReference type="AlphaFoldDB" id="A0A3N5YD17"/>
<dbReference type="OrthoDB" id="646694at2"/>
<keyword evidence="2" id="KW-0805">Transcription regulation</keyword>
<accession>A0A3N5YD17</accession>
<dbReference type="Proteomes" id="UP000275281">
    <property type="component" value="Unassembled WGS sequence"/>
</dbReference>
<evidence type="ECO:0000313" key="7">
    <source>
        <dbReference type="Proteomes" id="UP000275281"/>
    </source>
</evidence>
<dbReference type="InterPro" id="IPR005119">
    <property type="entry name" value="LysR_subst-bd"/>
</dbReference>
<dbReference type="InterPro" id="IPR036390">
    <property type="entry name" value="WH_DNA-bd_sf"/>
</dbReference>